<name>A0A8T2HKD4_ARASU</name>
<keyword evidence="5 10" id="KW-1133">Transmembrane helix</keyword>
<comment type="subcellular location">
    <subcellularLocation>
        <location evidence="1">Endoplasmic reticulum membrane</location>
        <topology evidence="1">Multi-pass membrane protein</topology>
    </subcellularLocation>
</comment>
<dbReference type="OrthoDB" id="191139at2759"/>
<evidence type="ECO:0000256" key="4">
    <source>
        <dbReference type="ARBA" id="ARBA00022824"/>
    </source>
</evidence>
<feature type="transmembrane region" description="Helical" evidence="10">
    <location>
        <begin position="148"/>
        <end position="166"/>
    </location>
</feature>
<dbReference type="EMBL" id="JAEFBJ010000001">
    <property type="protein sequence ID" value="KAG7659779.1"/>
    <property type="molecule type" value="Genomic_DNA"/>
</dbReference>
<evidence type="ECO:0000256" key="2">
    <source>
        <dbReference type="ARBA" id="ARBA00022448"/>
    </source>
</evidence>
<evidence type="ECO:0000256" key="5">
    <source>
        <dbReference type="ARBA" id="ARBA00022989"/>
    </source>
</evidence>
<keyword evidence="3 10" id="KW-0812">Transmembrane</keyword>
<evidence type="ECO:0000256" key="6">
    <source>
        <dbReference type="ARBA" id="ARBA00023136"/>
    </source>
</evidence>
<comment type="similarity">
    <text evidence="9">Belongs to the auxin efflux carrier (TC 2.A.69.2) family.</text>
</comment>
<gene>
    <name evidence="11" type="ORF">ISN44_As01g066150</name>
</gene>
<keyword evidence="4" id="KW-0256">Endoplasmic reticulum</keyword>
<feature type="transmembrane region" description="Helical" evidence="10">
    <location>
        <begin position="298"/>
        <end position="318"/>
    </location>
</feature>
<proteinExistence type="inferred from homology"/>
<comment type="caution">
    <text evidence="11">The sequence shown here is derived from an EMBL/GenBank/DDBJ whole genome shotgun (WGS) entry which is preliminary data.</text>
</comment>
<accession>A0A8T2HKD4</accession>
<dbReference type="InterPro" id="IPR004776">
    <property type="entry name" value="Mem_transp_PIN-like"/>
</dbReference>
<feature type="transmembrane region" description="Helical" evidence="10">
    <location>
        <begin position="74"/>
        <end position="95"/>
    </location>
</feature>
<dbReference type="PANTHER" id="PTHR31651:SF19">
    <property type="entry name" value="PROTEIN PIN-LIKES 3"/>
    <property type="match status" value="1"/>
</dbReference>
<evidence type="ECO:0000313" key="12">
    <source>
        <dbReference type="Proteomes" id="UP000694251"/>
    </source>
</evidence>
<dbReference type="GO" id="GO:0080162">
    <property type="term" value="P:endoplasmic reticulum to cytosol auxin transport"/>
    <property type="evidence" value="ECO:0007669"/>
    <property type="project" value="InterPro"/>
</dbReference>
<feature type="transmembrane region" description="Helical" evidence="10">
    <location>
        <begin position="107"/>
        <end position="128"/>
    </location>
</feature>
<evidence type="ECO:0000256" key="10">
    <source>
        <dbReference type="SAM" id="Phobius"/>
    </source>
</evidence>
<feature type="transmembrane region" description="Helical" evidence="10">
    <location>
        <begin position="15"/>
        <end position="36"/>
    </location>
</feature>
<dbReference type="Pfam" id="PF03547">
    <property type="entry name" value="Mem_trans"/>
    <property type="match status" value="1"/>
</dbReference>
<comment type="function">
    <text evidence="8">Involved in cellular auxin homeostasis by regulating auxin metabolism. Regulates intracellular auxin accumulation at the endoplasmic reticulum and thus auxin availability for nuclear auxin signaling.</text>
</comment>
<dbReference type="AlphaFoldDB" id="A0A8T2HKD4"/>
<dbReference type="GO" id="GO:0005789">
    <property type="term" value="C:endoplasmic reticulum membrane"/>
    <property type="evidence" value="ECO:0007669"/>
    <property type="project" value="UniProtKB-SubCell"/>
</dbReference>
<dbReference type="GO" id="GO:0009734">
    <property type="term" value="P:auxin-activated signaling pathway"/>
    <property type="evidence" value="ECO:0007669"/>
    <property type="project" value="UniProtKB-KW"/>
</dbReference>
<feature type="transmembrane region" description="Helical" evidence="10">
    <location>
        <begin position="338"/>
        <end position="356"/>
    </location>
</feature>
<feature type="transmembrane region" description="Helical" evidence="10">
    <location>
        <begin position="368"/>
        <end position="389"/>
    </location>
</feature>
<evidence type="ECO:0000256" key="9">
    <source>
        <dbReference type="ARBA" id="ARBA00025752"/>
    </source>
</evidence>
<dbReference type="InterPro" id="IPR045033">
    <property type="entry name" value="PILS1/3/4/5/7"/>
</dbReference>
<evidence type="ECO:0000256" key="7">
    <source>
        <dbReference type="ARBA" id="ARBA00023294"/>
    </source>
</evidence>
<feature type="transmembrane region" description="Helical" evidence="10">
    <location>
        <begin position="265"/>
        <end position="286"/>
    </location>
</feature>
<keyword evidence="6 10" id="KW-0472">Membrane</keyword>
<dbReference type="EMBL" id="JAEFBJ010000001">
    <property type="protein sequence ID" value="KAG7659780.1"/>
    <property type="molecule type" value="Genomic_DNA"/>
</dbReference>
<keyword evidence="2" id="KW-0813">Transport</keyword>
<feature type="transmembrane region" description="Helical" evidence="10">
    <location>
        <begin position="43"/>
        <end position="62"/>
    </location>
</feature>
<sequence>MVKLLELFITSSKPVVEILLITSVGFYMALDGVNLLGHDARKYLNNIVFYVFSPSLIGSRLADSVTYESLVKMWFMPVNVLLTFIIGSLLGWIVIVITKPPSHLRGLILGCCAAGNLGNMPLIIIPAVCKEKGGPFGDPESCQKYGMGYVALSMAMGSIYIWTYVYNLMRVLSNSPVETPPSVESNYDSYKVPLVSSKEEENNQKAGRWEKVKRRLVSLSQKVNLKTIFAPSTIAAMIALVIGLITPLRKLIIGTEAPLRVLQDSVTLVGDGAVPAMTMIIGGNLLKGLRSSGMKMSSIIGVLVARYVLLPMSGVLIVRGAYKLDLVTSEPLYQFVLLLQYAVPPAMNLGTITQLFGTGESECSVIMLWTYSLASISLTVWPTFFMWLVA</sequence>
<keyword evidence="7" id="KW-0927">Auxin signaling pathway</keyword>
<protein>
    <submittedName>
        <fullName evidence="11">Membrane transport protein</fullName>
    </submittedName>
</protein>
<evidence type="ECO:0000256" key="1">
    <source>
        <dbReference type="ARBA" id="ARBA00004477"/>
    </source>
</evidence>
<organism evidence="11 12">
    <name type="scientific">Arabidopsis suecica</name>
    <name type="common">Swedish thale-cress</name>
    <name type="synonym">Cardaminopsis suecica</name>
    <dbReference type="NCBI Taxonomy" id="45249"/>
    <lineage>
        <taxon>Eukaryota</taxon>
        <taxon>Viridiplantae</taxon>
        <taxon>Streptophyta</taxon>
        <taxon>Embryophyta</taxon>
        <taxon>Tracheophyta</taxon>
        <taxon>Spermatophyta</taxon>
        <taxon>Magnoliopsida</taxon>
        <taxon>eudicotyledons</taxon>
        <taxon>Gunneridae</taxon>
        <taxon>Pentapetalae</taxon>
        <taxon>rosids</taxon>
        <taxon>malvids</taxon>
        <taxon>Brassicales</taxon>
        <taxon>Brassicaceae</taxon>
        <taxon>Camelineae</taxon>
        <taxon>Arabidopsis</taxon>
    </lineage>
</organism>
<reference evidence="11 12" key="1">
    <citation type="submission" date="2020-12" db="EMBL/GenBank/DDBJ databases">
        <title>Concerted genomic and epigenomic changes stabilize Arabidopsis allopolyploids.</title>
        <authorList>
            <person name="Chen Z."/>
        </authorList>
    </citation>
    <scope>NUCLEOTIDE SEQUENCE [LARGE SCALE GENOMIC DNA]</scope>
    <source>
        <strain evidence="11">As9502</strain>
        <tissue evidence="11">Leaf</tissue>
    </source>
</reference>
<feature type="transmembrane region" description="Helical" evidence="10">
    <location>
        <begin position="223"/>
        <end position="245"/>
    </location>
</feature>
<evidence type="ECO:0000313" key="11">
    <source>
        <dbReference type="EMBL" id="KAG7659780.1"/>
    </source>
</evidence>
<keyword evidence="12" id="KW-1185">Reference proteome</keyword>
<dbReference type="PANTHER" id="PTHR31651">
    <property type="match status" value="1"/>
</dbReference>
<dbReference type="Proteomes" id="UP000694251">
    <property type="component" value="Chromosome 1"/>
</dbReference>
<evidence type="ECO:0000256" key="8">
    <source>
        <dbReference type="ARBA" id="ARBA00025100"/>
    </source>
</evidence>
<evidence type="ECO:0000256" key="3">
    <source>
        <dbReference type="ARBA" id="ARBA00022692"/>
    </source>
</evidence>